<dbReference type="PANTHER" id="PTHR45008:SF1">
    <property type="entry name" value="PTS SYSTEM GLUCOSE-SPECIFIC EIIA COMPONENT"/>
    <property type="match status" value="1"/>
</dbReference>
<dbReference type="PROSITE" id="PS51093">
    <property type="entry name" value="PTS_EIIA_TYPE_1"/>
    <property type="match status" value="1"/>
</dbReference>
<comment type="caution">
    <text evidence="8">The sequence shown here is derived from an EMBL/GenBank/DDBJ whole genome shotgun (WGS) entry which is preliminary data.</text>
</comment>
<dbReference type="OrthoDB" id="9769191at2"/>
<dbReference type="AlphaFoldDB" id="A0A369B4G4"/>
<dbReference type="GO" id="GO:0009401">
    <property type="term" value="P:phosphoenolpyruvate-dependent sugar phosphotransferase system"/>
    <property type="evidence" value="ECO:0007669"/>
    <property type="project" value="UniProtKB-KW"/>
</dbReference>
<evidence type="ECO:0000313" key="9">
    <source>
        <dbReference type="Proteomes" id="UP000288197"/>
    </source>
</evidence>
<evidence type="ECO:0000256" key="7">
    <source>
        <dbReference type="ARBA" id="ARBA00022777"/>
    </source>
</evidence>
<keyword evidence="6" id="KW-0598">Phosphotransferase system</keyword>
<sequence>MFDLLKKRKKQENELSLYSVAKGNLISITEVQDDVFSKKMLGDGYAIQPVDGKIYSPIKGEVTSIFPTKHAIGIKSDSEIEILVHIGIDTVDLKGIPFETYVKEGDRIDKGTLLSTVNLELLAEKEKSNDVLVIITSENYKELIINQYGLVDENNVIGNLLIK</sequence>
<evidence type="ECO:0000256" key="6">
    <source>
        <dbReference type="ARBA" id="ARBA00022683"/>
    </source>
</evidence>
<dbReference type="InterPro" id="IPR050890">
    <property type="entry name" value="PTS_EIIA_component"/>
</dbReference>
<evidence type="ECO:0000256" key="1">
    <source>
        <dbReference type="ARBA" id="ARBA00004496"/>
    </source>
</evidence>
<dbReference type="InterPro" id="IPR011055">
    <property type="entry name" value="Dup_hybrid_motif"/>
</dbReference>
<keyword evidence="7" id="KW-0418">Kinase</keyword>
<evidence type="ECO:0000256" key="4">
    <source>
        <dbReference type="ARBA" id="ARBA00022597"/>
    </source>
</evidence>
<dbReference type="GO" id="GO:0005886">
    <property type="term" value="C:plasma membrane"/>
    <property type="evidence" value="ECO:0007669"/>
    <property type="project" value="UniProtKB-SubCell"/>
</dbReference>
<evidence type="ECO:0000256" key="5">
    <source>
        <dbReference type="ARBA" id="ARBA00022679"/>
    </source>
</evidence>
<dbReference type="EMBL" id="NGJX01000003">
    <property type="protein sequence ID" value="RSU03925.1"/>
    <property type="molecule type" value="Genomic_DNA"/>
</dbReference>
<evidence type="ECO:0000256" key="3">
    <source>
        <dbReference type="ARBA" id="ARBA00022448"/>
    </source>
</evidence>
<dbReference type="Pfam" id="PF00358">
    <property type="entry name" value="PTS_EIIA_1"/>
    <property type="match status" value="1"/>
</dbReference>
<accession>A0A369B4G4</accession>
<dbReference type="NCBIfam" id="TIGR00830">
    <property type="entry name" value="PTBA"/>
    <property type="match status" value="1"/>
</dbReference>
<comment type="subcellular location">
    <subcellularLocation>
        <location evidence="2">Cell membrane</location>
        <topology evidence="2">Multi-pass membrane protein</topology>
    </subcellularLocation>
    <subcellularLocation>
        <location evidence="1">Cytoplasm</location>
    </subcellularLocation>
</comment>
<keyword evidence="9" id="KW-1185">Reference proteome</keyword>
<dbReference type="GO" id="GO:0016301">
    <property type="term" value="F:kinase activity"/>
    <property type="evidence" value="ECO:0007669"/>
    <property type="project" value="UniProtKB-KW"/>
</dbReference>
<dbReference type="SUPFAM" id="SSF51261">
    <property type="entry name" value="Duplicated hybrid motif"/>
    <property type="match status" value="1"/>
</dbReference>
<reference evidence="8 9" key="1">
    <citation type="submission" date="2017-05" db="EMBL/GenBank/DDBJ databases">
        <title>Vagococcus spp. assemblies.</title>
        <authorList>
            <person name="Gulvik C.A."/>
        </authorList>
    </citation>
    <scope>NUCLEOTIDE SEQUENCE [LARGE SCALE GENOMIC DNA]</scope>
    <source>
        <strain evidence="8 9">NCFB 2497</strain>
    </source>
</reference>
<dbReference type="GeneID" id="63145800"/>
<keyword evidence="5" id="KW-0808">Transferase</keyword>
<dbReference type="Gene3D" id="2.70.70.10">
    <property type="entry name" value="Glucose Permease (Domain IIA)"/>
    <property type="match status" value="1"/>
</dbReference>
<keyword evidence="4" id="KW-0762">Sugar transport</keyword>
<dbReference type="GO" id="GO:0005737">
    <property type="term" value="C:cytoplasm"/>
    <property type="evidence" value="ECO:0007669"/>
    <property type="project" value="UniProtKB-SubCell"/>
</dbReference>
<proteinExistence type="predicted"/>
<organism evidence="8 9">
    <name type="scientific">Vagococcus fluvialis</name>
    <dbReference type="NCBI Taxonomy" id="2738"/>
    <lineage>
        <taxon>Bacteria</taxon>
        <taxon>Bacillati</taxon>
        <taxon>Bacillota</taxon>
        <taxon>Bacilli</taxon>
        <taxon>Lactobacillales</taxon>
        <taxon>Enterococcaceae</taxon>
        <taxon>Vagococcus</taxon>
    </lineage>
</organism>
<dbReference type="FunFam" id="2.70.70.10:FF:000001">
    <property type="entry name" value="PTS system glucose-specific IIA component"/>
    <property type="match status" value="1"/>
</dbReference>
<keyword evidence="3" id="KW-0813">Transport</keyword>
<dbReference type="PANTHER" id="PTHR45008">
    <property type="entry name" value="PTS SYSTEM GLUCOSE-SPECIFIC EIIA COMPONENT"/>
    <property type="match status" value="1"/>
</dbReference>
<gene>
    <name evidence="8" type="ORF">CBF32_04440</name>
</gene>
<name>A0A369B4G4_9ENTE</name>
<evidence type="ECO:0000313" key="8">
    <source>
        <dbReference type="EMBL" id="RSU03925.1"/>
    </source>
</evidence>
<dbReference type="RefSeq" id="WP_114289019.1">
    <property type="nucleotide sequence ID" value="NZ_CP081459.1"/>
</dbReference>
<dbReference type="InterPro" id="IPR001127">
    <property type="entry name" value="PTS_EIIA_1_perm"/>
</dbReference>
<protein>
    <submittedName>
        <fullName evidence="8">Sugar permease</fullName>
    </submittedName>
</protein>
<dbReference type="Proteomes" id="UP000288197">
    <property type="component" value="Unassembled WGS sequence"/>
</dbReference>
<evidence type="ECO:0000256" key="2">
    <source>
        <dbReference type="ARBA" id="ARBA00004651"/>
    </source>
</evidence>